<protein>
    <submittedName>
        <fullName evidence="1">Uncharacterized protein</fullName>
    </submittedName>
</protein>
<gene>
    <name evidence="1" type="ORF">BC670_2037</name>
</gene>
<evidence type="ECO:0000313" key="1">
    <source>
        <dbReference type="EMBL" id="TQM41103.1"/>
    </source>
</evidence>
<proteinExistence type="predicted"/>
<reference evidence="1 2" key="1">
    <citation type="submission" date="2019-06" db="EMBL/GenBank/DDBJ databases">
        <title>Genomic Encyclopedia of Archaeal and Bacterial Type Strains, Phase II (KMG-II): from individual species to whole genera.</title>
        <authorList>
            <person name="Goeker M."/>
        </authorList>
    </citation>
    <scope>NUCLEOTIDE SEQUENCE [LARGE SCALE GENOMIC DNA]</scope>
    <source>
        <strain evidence="1 2">DSM 24789</strain>
    </source>
</reference>
<sequence>MKTLNVSLEKLETRELATVAVIVDKCGTTTTNGNGNTVIVCDMCCCTCCC</sequence>
<accession>A0A543G4U0</accession>
<name>A0A543G4U0_9FLAO</name>
<comment type="caution">
    <text evidence="1">The sequence shown here is derived from an EMBL/GenBank/DDBJ whole genome shotgun (WGS) entry which is preliminary data.</text>
</comment>
<evidence type="ECO:0000313" key="2">
    <source>
        <dbReference type="Proteomes" id="UP000320773"/>
    </source>
</evidence>
<dbReference type="Proteomes" id="UP000320773">
    <property type="component" value="Unassembled WGS sequence"/>
</dbReference>
<organism evidence="1 2">
    <name type="scientific">Flavobacterium branchiophilum</name>
    <dbReference type="NCBI Taxonomy" id="55197"/>
    <lineage>
        <taxon>Bacteria</taxon>
        <taxon>Pseudomonadati</taxon>
        <taxon>Bacteroidota</taxon>
        <taxon>Flavobacteriia</taxon>
        <taxon>Flavobacteriales</taxon>
        <taxon>Flavobacteriaceae</taxon>
        <taxon>Flavobacterium</taxon>
    </lineage>
</organism>
<dbReference type="AlphaFoldDB" id="A0A543G4U0"/>
<dbReference type="EMBL" id="VFPJ01000001">
    <property type="protein sequence ID" value="TQM41103.1"/>
    <property type="molecule type" value="Genomic_DNA"/>
</dbReference>